<sequence>MDSLDVVPISRVQATQRAGRAGRTRPGKCFRLYTRLYFESQMPDAALPEIQRCGLAGAVLHLKALRLPLDVLGFDFLDPPSRGALEEALRRLYITDAIDADGDITPLGRQMANMPLEPDLARALLAAHKLRGPPAQRRPGRPAARPTAPRPGPAGARRHRAHARPRRR</sequence>
<feature type="non-terminal residue" evidence="5">
    <location>
        <position position="168"/>
    </location>
</feature>
<dbReference type="GO" id="GO:0004386">
    <property type="term" value="F:helicase activity"/>
    <property type="evidence" value="ECO:0007669"/>
    <property type="project" value="TreeGrafter"/>
</dbReference>
<dbReference type="InterPro" id="IPR007502">
    <property type="entry name" value="Helicase-assoc_dom"/>
</dbReference>
<feature type="compositionally biased region" description="Low complexity" evidence="3">
    <location>
        <begin position="130"/>
        <end position="147"/>
    </location>
</feature>
<gene>
    <name evidence="5" type="ORF">MNEG_16653</name>
</gene>
<dbReference type="Gene3D" id="3.40.50.300">
    <property type="entry name" value="P-loop containing nucleotide triphosphate hydrolases"/>
    <property type="match status" value="1"/>
</dbReference>
<evidence type="ECO:0000259" key="4">
    <source>
        <dbReference type="SMART" id="SM00847"/>
    </source>
</evidence>
<dbReference type="GO" id="GO:0005524">
    <property type="term" value="F:ATP binding"/>
    <property type="evidence" value="ECO:0007669"/>
    <property type="project" value="UniProtKB-KW"/>
</dbReference>
<name>A0A0D2LMN6_9CHLO</name>
<dbReference type="Gene3D" id="1.20.120.1080">
    <property type="match status" value="1"/>
</dbReference>
<evidence type="ECO:0000256" key="3">
    <source>
        <dbReference type="SAM" id="MobiDB-lite"/>
    </source>
</evidence>
<dbReference type="EMBL" id="KK106834">
    <property type="protein sequence ID" value="KIY91311.1"/>
    <property type="molecule type" value="Genomic_DNA"/>
</dbReference>
<keyword evidence="2" id="KW-0067">ATP-binding</keyword>
<dbReference type="SUPFAM" id="SSF52540">
    <property type="entry name" value="P-loop containing nucleoside triphosphate hydrolases"/>
    <property type="match status" value="1"/>
</dbReference>
<organism evidence="5 6">
    <name type="scientific">Monoraphidium neglectum</name>
    <dbReference type="NCBI Taxonomy" id="145388"/>
    <lineage>
        <taxon>Eukaryota</taxon>
        <taxon>Viridiplantae</taxon>
        <taxon>Chlorophyta</taxon>
        <taxon>core chlorophytes</taxon>
        <taxon>Chlorophyceae</taxon>
        <taxon>CS clade</taxon>
        <taxon>Sphaeropleales</taxon>
        <taxon>Selenastraceae</taxon>
        <taxon>Monoraphidium</taxon>
    </lineage>
</organism>
<proteinExistence type="predicted"/>
<reference evidence="5 6" key="1">
    <citation type="journal article" date="2013" name="BMC Genomics">
        <title>Reconstruction of the lipid metabolism for the microalga Monoraphidium neglectum from its genome sequence reveals characteristics suitable for biofuel production.</title>
        <authorList>
            <person name="Bogen C."/>
            <person name="Al-Dilaimi A."/>
            <person name="Albersmeier A."/>
            <person name="Wichmann J."/>
            <person name="Grundmann M."/>
            <person name="Rupp O."/>
            <person name="Lauersen K.J."/>
            <person name="Blifernez-Klassen O."/>
            <person name="Kalinowski J."/>
            <person name="Goesmann A."/>
            <person name="Mussgnug J.H."/>
            <person name="Kruse O."/>
        </authorList>
    </citation>
    <scope>NUCLEOTIDE SEQUENCE [LARGE SCALE GENOMIC DNA]</scope>
    <source>
        <strain evidence="5 6">SAG 48.87</strain>
    </source>
</reference>
<evidence type="ECO:0000313" key="5">
    <source>
        <dbReference type="EMBL" id="KIY91311.1"/>
    </source>
</evidence>
<feature type="domain" description="Helicase-associated" evidence="4">
    <location>
        <begin position="87"/>
        <end position="168"/>
    </location>
</feature>
<dbReference type="Pfam" id="PF04408">
    <property type="entry name" value="WHD_HA2"/>
    <property type="match status" value="1"/>
</dbReference>
<evidence type="ECO:0000256" key="2">
    <source>
        <dbReference type="ARBA" id="ARBA00022840"/>
    </source>
</evidence>
<dbReference type="PANTHER" id="PTHR18934">
    <property type="entry name" value="ATP-DEPENDENT RNA HELICASE"/>
    <property type="match status" value="1"/>
</dbReference>
<dbReference type="GeneID" id="25734434"/>
<dbReference type="STRING" id="145388.A0A0D2LMN6"/>
<dbReference type="AlphaFoldDB" id="A0A0D2LMN6"/>
<dbReference type="InterPro" id="IPR027417">
    <property type="entry name" value="P-loop_NTPase"/>
</dbReference>
<dbReference type="InterPro" id="IPR048333">
    <property type="entry name" value="HA2_WH"/>
</dbReference>
<dbReference type="SMART" id="SM00847">
    <property type="entry name" value="HA2"/>
    <property type="match status" value="1"/>
</dbReference>
<keyword evidence="6" id="KW-1185">Reference proteome</keyword>
<protein>
    <recommendedName>
        <fullName evidence="4">Helicase-associated domain-containing protein</fullName>
    </recommendedName>
</protein>
<accession>A0A0D2LMN6</accession>
<dbReference type="GO" id="GO:0003723">
    <property type="term" value="F:RNA binding"/>
    <property type="evidence" value="ECO:0007669"/>
    <property type="project" value="TreeGrafter"/>
</dbReference>
<feature type="region of interest" description="Disordered" evidence="3">
    <location>
        <begin position="130"/>
        <end position="168"/>
    </location>
</feature>
<dbReference type="OrthoDB" id="10253254at2759"/>
<dbReference type="Proteomes" id="UP000054498">
    <property type="component" value="Unassembled WGS sequence"/>
</dbReference>
<keyword evidence="1" id="KW-0547">Nucleotide-binding</keyword>
<feature type="compositionally biased region" description="Basic residues" evidence="3">
    <location>
        <begin position="156"/>
        <end position="168"/>
    </location>
</feature>
<dbReference type="RefSeq" id="XP_013890331.1">
    <property type="nucleotide sequence ID" value="XM_014034877.1"/>
</dbReference>
<evidence type="ECO:0000256" key="1">
    <source>
        <dbReference type="ARBA" id="ARBA00022741"/>
    </source>
</evidence>
<evidence type="ECO:0000313" key="6">
    <source>
        <dbReference type="Proteomes" id="UP000054498"/>
    </source>
</evidence>
<dbReference type="PANTHER" id="PTHR18934:SF234">
    <property type="entry name" value="PRE-MRNA-SPLICING FACTOR ATP-DEPENDENT RNA HELICASE DEAH4-RELATED"/>
    <property type="match status" value="1"/>
</dbReference>
<dbReference type="KEGG" id="mng:MNEG_16653"/>